<dbReference type="EMBL" id="MAGO01000003">
    <property type="protein sequence ID" value="OCC15884.1"/>
    <property type="molecule type" value="Genomic_DNA"/>
</dbReference>
<dbReference type="InterPro" id="IPR001173">
    <property type="entry name" value="Glyco_trans_2-like"/>
</dbReference>
<proteinExistence type="inferred from homology"/>
<accession>A0A1B9F7R0</accession>
<comment type="caution">
    <text evidence="5">The sequence shown here is derived from an EMBL/GenBank/DDBJ whole genome shotgun (WGS) entry which is preliminary data.</text>
</comment>
<dbReference type="Pfam" id="PF00535">
    <property type="entry name" value="Glycos_transf_2"/>
    <property type="match status" value="1"/>
</dbReference>
<dbReference type="Proteomes" id="UP000093080">
    <property type="component" value="Unassembled WGS sequence"/>
</dbReference>
<sequence length="326" mass="37630">MKQCSSPISVVMSVFNGQRYLREAIDSILDQSFADFEFIIIDDGSTDNTSKIILSYTDPRIRFIKQKNMGLAAALNRGIKLSNGKYIARMDADDISLPCRLEKQYQFMEENQHILALGSAVELIDMNGTHICYASKSTSYSELKRQLPSTPFVHPTVMFRRQVFFQAGGYPESFKWGGEDTVLFNKMAQMGQISNLSEPLLKYRISPYASTRYTVKYRNMLEKLTIKAANGLPISKDEFEQLKDANKKLSLKTKWYIYHLELSMKYLWYSRKPKLARSHLLKALHFNKCSLSALTLLCLSFLPPNYAQSICKTMYNFFQKIYSFNR</sequence>
<keyword evidence="2" id="KW-0328">Glycosyltransferase</keyword>
<evidence type="ECO:0000256" key="1">
    <source>
        <dbReference type="ARBA" id="ARBA00006739"/>
    </source>
</evidence>
<protein>
    <submittedName>
        <fullName evidence="5">Glycosyl transferase, group 2 family protein</fullName>
    </submittedName>
</protein>
<evidence type="ECO:0000259" key="4">
    <source>
        <dbReference type="Pfam" id="PF00535"/>
    </source>
</evidence>
<dbReference type="SUPFAM" id="SSF53448">
    <property type="entry name" value="Nucleotide-diphospho-sugar transferases"/>
    <property type="match status" value="1"/>
</dbReference>
<dbReference type="AlphaFoldDB" id="A0A1B9F7R0"/>
<evidence type="ECO:0000313" key="5">
    <source>
        <dbReference type="EMBL" id="OCC15884.1"/>
    </source>
</evidence>
<feature type="domain" description="Glycosyltransferase 2-like" evidence="4">
    <location>
        <begin position="9"/>
        <end position="163"/>
    </location>
</feature>
<dbReference type="InterPro" id="IPR029044">
    <property type="entry name" value="Nucleotide-diphossugar_trans"/>
</dbReference>
<dbReference type="InterPro" id="IPR050834">
    <property type="entry name" value="Glycosyltransf_2"/>
</dbReference>
<name>A0A1B9F7R0_9BACT</name>
<gene>
    <name evidence="5" type="ORF">DBT_0809</name>
</gene>
<keyword evidence="6" id="KW-1185">Reference proteome</keyword>
<dbReference type="GO" id="GO:0016757">
    <property type="term" value="F:glycosyltransferase activity"/>
    <property type="evidence" value="ECO:0007669"/>
    <property type="project" value="UniProtKB-KW"/>
</dbReference>
<organism evidence="5 6">
    <name type="scientific">Dissulfuribacter thermophilus</name>
    <dbReference type="NCBI Taxonomy" id="1156395"/>
    <lineage>
        <taxon>Bacteria</taxon>
        <taxon>Pseudomonadati</taxon>
        <taxon>Thermodesulfobacteriota</taxon>
        <taxon>Dissulfuribacteria</taxon>
        <taxon>Dissulfuribacterales</taxon>
        <taxon>Dissulfuribacteraceae</taxon>
        <taxon>Dissulfuribacter</taxon>
    </lineage>
</organism>
<reference evidence="5 6" key="1">
    <citation type="submission" date="2016-06" db="EMBL/GenBank/DDBJ databases">
        <title>Respiratory ammonification of nitrate coupled to the oxidation of elemental sulfur in deep-sea autotrophic thermophilic bacteria.</title>
        <authorList>
            <person name="Slobodkina G.B."/>
            <person name="Mardanov A.V."/>
            <person name="Ravin N.V."/>
            <person name="Frolova A.A."/>
            <person name="Viryasiv M.B."/>
            <person name="Chernyh N.A."/>
            <person name="Bonch-Osmolovskaya E.A."/>
            <person name="Slobodkin A.I."/>
        </authorList>
    </citation>
    <scope>NUCLEOTIDE SEQUENCE [LARGE SCALE GENOMIC DNA]</scope>
    <source>
        <strain evidence="5 6">S69</strain>
    </source>
</reference>
<keyword evidence="3 5" id="KW-0808">Transferase</keyword>
<dbReference type="STRING" id="1156395.DBT_0809"/>
<evidence type="ECO:0000256" key="2">
    <source>
        <dbReference type="ARBA" id="ARBA00022676"/>
    </source>
</evidence>
<dbReference type="Gene3D" id="3.90.550.10">
    <property type="entry name" value="Spore Coat Polysaccharide Biosynthesis Protein SpsA, Chain A"/>
    <property type="match status" value="1"/>
</dbReference>
<dbReference type="PANTHER" id="PTHR43685:SF5">
    <property type="entry name" value="GLYCOSYLTRANSFERASE EPSE-RELATED"/>
    <property type="match status" value="1"/>
</dbReference>
<dbReference type="PANTHER" id="PTHR43685">
    <property type="entry name" value="GLYCOSYLTRANSFERASE"/>
    <property type="match status" value="1"/>
</dbReference>
<evidence type="ECO:0000313" key="6">
    <source>
        <dbReference type="Proteomes" id="UP000093080"/>
    </source>
</evidence>
<comment type="similarity">
    <text evidence="1">Belongs to the glycosyltransferase 2 family.</text>
</comment>
<evidence type="ECO:0000256" key="3">
    <source>
        <dbReference type="ARBA" id="ARBA00022679"/>
    </source>
</evidence>